<dbReference type="Gene3D" id="2.120.10.30">
    <property type="entry name" value="TolB, C-terminal domain"/>
    <property type="match status" value="1"/>
</dbReference>
<evidence type="ECO:0000313" key="3">
    <source>
        <dbReference type="Proteomes" id="UP000243525"/>
    </source>
</evidence>
<evidence type="ECO:0000313" key="2">
    <source>
        <dbReference type="EMBL" id="PTN09335.1"/>
    </source>
</evidence>
<organism evidence="2 3">
    <name type="scientific">Mangrovibacterium marinum</name>
    <dbReference type="NCBI Taxonomy" id="1639118"/>
    <lineage>
        <taxon>Bacteria</taxon>
        <taxon>Pseudomonadati</taxon>
        <taxon>Bacteroidota</taxon>
        <taxon>Bacteroidia</taxon>
        <taxon>Marinilabiliales</taxon>
        <taxon>Prolixibacteraceae</taxon>
        <taxon>Mangrovibacterium</taxon>
    </lineage>
</organism>
<dbReference type="PANTHER" id="PTHR36842">
    <property type="entry name" value="PROTEIN TOLB HOMOLOG"/>
    <property type="match status" value="1"/>
</dbReference>
<proteinExistence type="predicted"/>
<dbReference type="EMBL" id="QAAD01000005">
    <property type="protein sequence ID" value="PTN09335.1"/>
    <property type="molecule type" value="Genomic_DNA"/>
</dbReference>
<dbReference type="OrthoDB" id="9799878at2"/>
<feature type="chain" id="PRO_5015582484" description="WD40 repeat protein" evidence="1">
    <location>
        <begin position="23"/>
        <end position="957"/>
    </location>
</feature>
<protein>
    <recommendedName>
        <fullName evidence="4">WD40 repeat protein</fullName>
    </recommendedName>
</protein>
<dbReference type="InterPro" id="IPR011042">
    <property type="entry name" value="6-blade_b-propeller_TolB-like"/>
</dbReference>
<dbReference type="RefSeq" id="WP_107821741.1">
    <property type="nucleotide sequence ID" value="NZ_OY782574.1"/>
</dbReference>
<accession>A0A2T5C3L3</accession>
<feature type="signal peptide" evidence="1">
    <location>
        <begin position="1"/>
        <end position="22"/>
    </location>
</feature>
<evidence type="ECO:0008006" key="4">
    <source>
        <dbReference type="Google" id="ProtNLM"/>
    </source>
</evidence>
<dbReference type="Proteomes" id="UP000243525">
    <property type="component" value="Unassembled WGS sequence"/>
</dbReference>
<sequence length="957" mass="109596">MGRLKFSLFFLMIQLLVPPVRAQYFSTGTDPANIRWLQINTENFQLIFPNDYEPKAQQVAAILEKVYRYGYQSLGTAPRKISVIMHTRTVNSNGMVAWAPRRMELYPTPHQKIYAQDWLQQLAIHEFRHVVQMDKIAQELPAIFKIILGEQAATAAVGAYLPFWFLEGDAVVTETALSQSGRGRNPYFLMENKAQAVEKGLFSYDKASLGSYKDFVPNRYKFGWWMTGGIRAKYGERTWSNVLEQIASKPLSITPVNTALKKQTGHTKEELYASLFANYRQRWIEQIDSAKLSRSVALTTSSPSYTQYLYPQLAADGSLVAYKQSRHDIGRIVKIENGREQVLFTPGTILDESMSLAGSKIIWSERRAHLRWDHADRSVIILRDIESLKMHKFTYDDNLFAPQISPDSNLFAAVRVNETNNYNLGIFNLNDGNLTESYTIGDNDFIFSPCWSHDGNHLFCIGLSDQGKYIARINLKTGNISRLTEPSYADIRNLSYFGKTLVYTSAESGIDNIYQLDLSSRSVRQLTNVAFGADYGILADDTLFFSNYTADGYQLVKLPANHFFNQPSAGSNLVSNHLADLLASRENLILDFKALPDSNYQVKRYSKLAHLFNFHSWAPAYINTTDYEIRPGVSFVSQNKLGTATANLGYDYDWSERIGKYRANLEYSGLWPILRAEVNYGKRKSSYGTIQQNGDTTYQDFSWNEMAYEFEARLPLTFNSGKYTQFIQPKIEYSRRKVSHDSSTPDEFFSGYYHGISYHLYLQNTIRQAELDLQPRWGQAVELVFKQNPSGGVEIANLKAFQSYLYFPGFRRNQALRIYNGYQQKNSGQSSDLFSNVVRFPRGIQQIKHSELYTFSADYRFPLAYPDFSLGQFVYLKRLRASLFYDFSSLQRKNYNDDGSLHSIYKKYLTSVGLEIMGDGHFLRLPAPVSVGLRSMYLPDFKETRFELMLSVQFSGI</sequence>
<dbReference type="AlphaFoldDB" id="A0A2T5C3L3"/>
<evidence type="ECO:0000256" key="1">
    <source>
        <dbReference type="SAM" id="SignalP"/>
    </source>
</evidence>
<name>A0A2T5C3L3_9BACT</name>
<gene>
    <name evidence="2" type="ORF">C8N47_105176</name>
</gene>
<dbReference type="SUPFAM" id="SSF82171">
    <property type="entry name" value="DPP6 N-terminal domain-like"/>
    <property type="match status" value="1"/>
</dbReference>
<comment type="caution">
    <text evidence="2">The sequence shown here is derived from an EMBL/GenBank/DDBJ whole genome shotgun (WGS) entry which is preliminary data.</text>
</comment>
<keyword evidence="3" id="KW-1185">Reference proteome</keyword>
<keyword evidence="1" id="KW-0732">Signal</keyword>
<dbReference type="PANTHER" id="PTHR36842:SF1">
    <property type="entry name" value="PROTEIN TOLB"/>
    <property type="match status" value="1"/>
</dbReference>
<reference evidence="2 3" key="1">
    <citation type="submission" date="2018-04" db="EMBL/GenBank/DDBJ databases">
        <title>Genomic Encyclopedia of Archaeal and Bacterial Type Strains, Phase II (KMG-II): from individual species to whole genera.</title>
        <authorList>
            <person name="Goeker M."/>
        </authorList>
    </citation>
    <scope>NUCLEOTIDE SEQUENCE [LARGE SCALE GENOMIC DNA]</scope>
    <source>
        <strain evidence="2 3">DSM 28823</strain>
    </source>
</reference>